<organism evidence="2 3">
    <name type="scientific">Globodera pallida</name>
    <name type="common">Potato cyst nematode worm</name>
    <name type="synonym">Heterodera pallida</name>
    <dbReference type="NCBI Taxonomy" id="36090"/>
    <lineage>
        <taxon>Eukaryota</taxon>
        <taxon>Metazoa</taxon>
        <taxon>Ecdysozoa</taxon>
        <taxon>Nematoda</taxon>
        <taxon>Chromadorea</taxon>
        <taxon>Rhabditida</taxon>
        <taxon>Tylenchina</taxon>
        <taxon>Tylenchomorpha</taxon>
        <taxon>Tylenchoidea</taxon>
        <taxon>Heteroderidae</taxon>
        <taxon>Heteroderinae</taxon>
        <taxon>Globodera</taxon>
    </lineage>
</organism>
<evidence type="ECO:0000313" key="2">
    <source>
        <dbReference type="Proteomes" id="UP000050741"/>
    </source>
</evidence>
<evidence type="ECO:0000313" key="3">
    <source>
        <dbReference type="WBParaSite" id="GPLIN_001554100"/>
    </source>
</evidence>
<keyword evidence="2" id="KW-1185">Reference proteome</keyword>
<reference evidence="3" key="2">
    <citation type="submission" date="2016-06" db="UniProtKB">
        <authorList>
            <consortium name="WormBaseParasite"/>
        </authorList>
    </citation>
    <scope>IDENTIFICATION</scope>
</reference>
<feature type="signal peptide" evidence="1">
    <location>
        <begin position="1"/>
        <end position="18"/>
    </location>
</feature>
<accession>A0A183CRN3</accession>
<dbReference type="AlphaFoldDB" id="A0A183CRN3"/>
<proteinExistence type="predicted"/>
<dbReference type="WBParaSite" id="GPLIN_001554100">
    <property type="protein sequence ID" value="GPLIN_001554100"/>
    <property type="gene ID" value="GPLIN_001554100"/>
</dbReference>
<protein>
    <submittedName>
        <fullName evidence="3">Secreted protein</fullName>
    </submittedName>
</protein>
<sequence length="75" mass="8161">MQIFMLFLFALITPCAFCGANGNEKPIKNGEKKSQEADNYVAVVVDTAVVDTVVVDTVLVEKAVAVDAPYHMSRQ</sequence>
<dbReference type="Proteomes" id="UP000050741">
    <property type="component" value="Unassembled WGS sequence"/>
</dbReference>
<evidence type="ECO:0000256" key="1">
    <source>
        <dbReference type="SAM" id="SignalP"/>
    </source>
</evidence>
<name>A0A183CRN3_GLOPA</name>
<keyword evidence="1" id="KW-0732">Signal</keyword>
<reference evidence="2" key="1">
    <citation type="submission" date="2014-05" db="EMBL/GenBank/DDBJ databases">
        <title>The genome and life-stage specific transcriptomes of Globodera pallida elucidate key aspects of plant parasitism by a cyst nematode.</title>
        <authorList>
            <person name="Cotton J.A."/>
            <person name="Lilley C.J."/>
            <person name="Jones L.M."/>
            <person name="Kikuchi T."/>
            <person name="Reid A.J."/>
            <person name="Thorpe P."/>
            <person name="Tsai I.J."/>
            <person name="Beasley H."/>
            <person name="Blok V."/>
            <person name="Cock P.J.A."/>
            <person name="Van den Akker S.E."/>
            <person name="Holroyd N."/>
            <person name="Hunt M."/>
            <person name="Mantelin S."/>
            <person name="Naghra H."/>
            <person name="Pain A."/>
            <person name="Palomares-Rius J.E."/>
            <person name="Zarowiecki M."/>
            <person name="Berriman M."/>
            <person name="Jones J.T."/>
            <person name="Urwin P.E."/>
        </authorList>
    </citation>
    <scope>NUCLEOTIDE SEQUENCE [LARGE SCALE GENOMIC DNA]</scope>
    <source>
        <strain evidence="2">Lindley</strain>
    </source>
</reference>
<feature type="chain" id="PRO_5008147873" evidence="1">
    <location>
        <begin position="19"/>
        <end position="75"/>
    </location>
</feature>